<evidence type="ECO:0000313" key="9">
    <source>
        <dbReference type="Proteomes" id="UP000308133"/>
    </source>
</evidence>
<comment type="similarity">
    <text evidence="5">Belongs to the SAT4 family.</text>
</comment>
<dbReference type="GO" id="GO:0016020">
    <property type="term" value="C:membrane"/>
    <property type="evidence" value="ECO:0007669"/>
    <property type="project" value="UniProtKB-SubCell"/>
</dbReference>
<reference evidence="8 9" key="1">
    <citation type="submission" date="2018-02" db="EMBL/GenBank/DDBJ databases">
        <title>Draft genome sequences of Elsinoe sp., causing black scab on jojoba.</title>
        <authorList>
            <person name="Stodart B."/>
            <person name="Jeffress S."/>
            <person name="Ash G."/>
            <person name="Arun Chinnappa K."/>
        </authorList>
    </citation>
    <scope>NUCLEOTIDE SEQUENCE [LARGE SCALE GENOMIC DNA]</scope>
    <source>
        <strain evidence="8 9">Hillstone_2</strain>
    </source>
</reference>
<feature type="transmembrane region" description="Helical" evidence="6">
    <location>
        <begin position="210"/>
        <end position="229"/>
    </location>
</feature>
<organism evidence="8 9">
    <name type="scientific">Elsinoe australis</name>
    <dbReference type="NCBI Taxonomy" id="40998"/>
    <lineage>
        <taxon>Eukaryota</taxon>
        <taxon>Fungi</taxon>
        <taxon>Dikarya</taxon>
        <taxon>Ascomycota</taxon>
        <taxon>Pezizomycotina</taxon>
        <taxon>Dothideomycetes</taxon>
        <taxon>Dothideomycetidae</taxon>
        <taxon>Myriangiales</taxon>
        <taxon>Elsinoaceae</taxon>
        <taxon>Elsinoe</taxon>
    </lineage>
</organism>
<accession>A0A4U7AVY9</accession>
<dbReference type="AlphaFoldDB" id="A0A4U7AVY9"/>
<dbReference type="Pfam" id="PF20684">
    <property type="entry name" value="Fung_rhodopsin"/>
    <property type="match status" value="1"/>
</dbReference>
<feature type="transmembrane region" description="Helical" evidence="6">
    <location>
        <begin position="249"/>
        <end position="269"/>
    </location>
</feature>
<name>A0A4U7AVY9_9PEZI</name>
<protein>
    <recommendedName>
        <fullName evidence="7">Rhodopsin domain-containing protein</fullName>
    </recommendedName>
</protein>
<comment type="subcellular location">
    <subcellularLocation>
        <location evidence="1">Membrane</location>
        <topology evidence="1">Multi-pass membrane protein</topology>
    </subcellularLocation>
</comment>
<evidence type="ECO:0000256" key="2">
    <source>
        <dbReference type="ARBA" id="ARBA00022692"/>
    </source>
</evidence>
<feature type="transmembrane region" description="Helical" evidence="6">
    <location>
        <begin position="128"/>
        <end position="150"/>
    </location>
</feature>
<feature type="transmembrane region" description="Helical" evidence="6">
    <location>
        <begin position="178"/>
        <end position="198"/>
    </location>
</feature>
<dbReference type="PANTHER" id="PTHR33048:SF165">
    <property type="entry name" value="INTEGRAL MEMBRANE PROTEIN"/>
    <property type="match status" value="1"/>
</dbReference>
<comment type="caution">
    <text evidence="8">The sequence shown here is derived from an EMBL/GenBank/DDBJ whole genome shotgun (WGS) entry which is preliminary data.</text>
</comment>
<feature type="transmembrane region" description="Helical" evidence="6">
    <location>
        <begin position="92"/>
        <end position="116"/>
    </location>
</feature>
<dbReference type="InterPro" id="IPR052337">
    <property type="entry name" value="SAT4-like"/>
</dbReference>
<gene>
    <name evidence="8" type="ORF">C1H76_6429</name>
</gene>
<evidence type="ECO:0000313" key="8">
    <source>
        <dbReference type="EMBL" id="TKX21355.1"/>
    </source>
</evidence>
<feature type="transmembrane region" description="Helical" evidence="6">
    <location>
        <begin position="49"/>
        <end position="72"/>
    </location>
</feature>
<dbReference type="InterPro" id="IPR049326">
    <property type="entry name" value="Rhodopsin_dom_fungi"/>
</dbReference>
<evidence type="ECO:0000259" key="7">
    <source>
        <dbReference type="Pfam" id="PF20684"/>
    </source>
</evidence>
<proteinExistence type="inferred from homology"/>
<sequence>MSSTHRSAFGGDGLILAIVGWILTVLAVIVVALRGYAASHQNGKWRWDFIWSAATLVVGVAAFSLCFKATLTGLGNDTKNLTYTQVFEAVKFTWITIYVGLIATTFAKFSVVALLLQVQGPTAKKRKIALWVIGALFATTNLIQIFLSAFQCSPAERLWYRYLQGSCPRGRAAGNWNYLQGSIGASTDLLLALWPITIAWNLQTTLRVKIGFCLLMAVGVLPAIASGMRTARVPSISKSTNPTRDLADFMLWAIIEFWSIVILTSVPVLRPLFLRVFYGIKGSTYGRGTVGETHGTRGLVTANGTRGGATGTVVSLKEGKKGIQTLSMSVLDPSKDGSEEELGRSVGGFDGVLVTRDYDVRESGVELGAVKGLKQEEEK</sequence>
<evidence type="ECO:0000256" key="1">
    <source>
        <dbReference type="ARBA" id="ARBA00004141"/>
    </source>
</evidence>
<dbReference type="PANTHER" id="PTHR33048">
    <property type="entry name" value="PTH11-LIKE INTEGRAL MEMBRANE PROTEIN (AFU_ORTHOLOGUE AFUA_5G11245)"/>
    <property type="match status" value="1"/>
</dbReference>
<evidence type="ECO:0000256" key="5">
    <source>
        <dbReference type="ARBA" id="ARBA00038359"/>
    </source>
</evidence>
<keyword evidence="2 6" id="KW-0812">Transmembrane</keyword>
<feature type="domain" description="Rhodopsin" evidence="7">
    <location>
        <begin position="34"/>
        <end position="273"/>
    </location>
</feature>
<keyword evidence="3 6" id="KW-1133">Transmembrane helix</keyword>
<feature type="transmembrane region" description="Helical" evidence="6">
    <location>
        <begin position="14"/>
        <end position="37"/>
    </location>
</feature>
<keyword evidence="4 6" id="KW-0472">Membrane</keyword>
<evidence type="ECO:0000256" key="3">
    <source>
        <dbReference type="ARBA" id="ARBA00022989"/>
    </source>
</evidence>
<dbReference type="EMBL" id="PTQR01000081">
    <property type="protein sequence ID" value="TKX21355.1"/>
    <property type="molecule type" value="Genomic_DNA"/>
</dbReference>
<evidence type="ECO:0000256" key="4">
    <source>
        <dbReference type="ARBA" id="ARBA00023136"/>
    </source>
</evidence>
<dbReference type="Proteomes" id="UP000308133">
    <property type="component" value="Unassembled WGS sequence"/>
</dbReference>
<evidence type="ECO:0000256" key="6">
    <source>
        <dbReference type="SAM" id="Phobius"/>
    </source>
</evidence>